<dbReference type="InterPro" id="IPR032710">
    <property type="entry name" value="NTF2-like_dom_sf"/>
</dbReference>
<evidence type="ECO:0000313" key="2">
    <source>
        <dbReference type="Proteomes" id="UP000631670"/>
    </source>
</evidence>
<dbReference type="Proteomes" id="UP000631670">
    <property type="component" value="Unassembled WGS sequence"/>
</dbReference>
<gene>
    <name evidence="1" type="ORF">H4696_001374</name>
</gene>
<proteinExistence type="predicted"/>
<name>A0ABR9HTM0_9PSEU</name>
<comment type="caution">
    <text evidence="1">The sequence shown here is derived from an EMBL/GenBank/DDBJ whole genome shotgun (WGS) entry which is preliminary data.</text>
</comment>
<keyword evidence="2" id="KW-1185">Reference proteome</keyword>
<organism evidence="1 2">
    <name type="scientific">Amycolatopsis lexingtonensis</name>
    <dbReference type="NCBI Taxonomy" id="218822"/>
    <lineage>
        <taxon>Bacteria</taxon>
        <taxon>Bacillati</taxon>
        <taxon>Actinomycetota</taxon>
        <taxon>Actinomycetes</taxon>
        <taxon>Pseudonocardiales</taxon>
        <taxon>Pseudonocardiaceae</taxon>
        <taxon>Amycolatopsis</taxon>
    </lineage>
</organism>
<dbReference type="SUPFAM" id="SSF54427">
    <property type="entry name" value="NTF2-like"/>
    <property type="match status" value="1"/>
</dbReference>
<accession>A0ABR9HTM0</accession>
<sequence length="132" mass="14416">MSPSRLSATETTLGEQFARALAAQDAAALLGVLAGQVDFAALTPGRHWTASDPAEIVGDVVLGRWFGPGDRIRELCSVTTGRVADREHVAYRLRVHRDGADHLVEQQAYYTVRDGEIDWLRVLCSGYRPLPG</sequence>
<reference evidence="1 2" key="1">
    <citation type="submission" date="2020-10" db="EMBL/GenBank/DDBJ databases">
        <title>Sequencing the genomes of 1000 actinobacteria strains.</title>
        <authorList>
            <person name="Klenk H.-P."/>
        </authorList>
    </citation>
    <scope>NUCLEOTIDE SEQUENCE [LARGE SCALE GENOMIC DNA]</scope>
    <source>
        <strain evidence="1 2">DSM 44653</strain>
    </source>
</reference>
<dbReference type="EMBL" id="JADBEG010000001">
    <property type="protein sequence ID" value="MBE1494274.1"/>
    <property type="molecule type" value="Genomic_DNA"/>
</dbReference>
<dbReference type="RefSeq" id="WP_086856241.1">
    <property type="nucleotide sequence ID" value="NZ_JADBEG010000001.1"/>
</dbReference>
<protein>
    <recommendedName>
        <fullName evidence="3">Nuclear transport factor 2 family protein</fullName>
    </recommendedName>
</protein>
<evidence type="ECO:0008006" key="3">
    <source>
        <dbReference type="Google" id="ProtNLM"/>
    </source>
</evidence>
<evidence type="ECO:0000313" key="1">
    <source>
        <dbReference type="EMBL" id="MBE1494274.1"/>
    </source>
</evidence>